<sequence>WTKAEDELLLKYYAVYSPPRWSFIAKHIPGRTDDACSKRYREALDPALKRDGWTDEEDERLVMLAVQLGSRWTQVGQAMGRSGLACRNR</sequence>
<dbReference type="PANTHER" id="PTHR46621">
    <property type="entry name" value="SNRNA-ACTIVATING PROTEIN COMPLEX SUBUNIT 4"/>
    <property type="match status" value="1"/>
</dbReference>
<gene>
    <name evidence="7" type="ORF">M422DRAFT_177739</name>
</gene>
<evidence type="ECO:0000256" key="3">
    <source>
        <dbReference type="ARBA" id="ARBA00023163"/>
    </source>
</evidence>
<feature type="domain" description="HTH myb-type" evidence="6">
    <location>
        <begin position="49"/>
        <end position="89"/>
    </location>
</feature>
<dbReference type="CDD" id="cd00167">
    <property type="entry name" value="SANT"/>
    <property type="match status" value="1"/>
</dbReference>
<keyword evidence="2" id="KW-0238">DNA-binding</keyword>
<evidence type="ECO:0008006" key="9">
    <source>
        <dbReference type="Google" id="ProtNLM"/>
    </source>
</evidence>
<dbReference type="InterPro" id="IPR001005">
    <property type="entry name" value="SANT/Myb"/>
</dbReference>
<proteinExistence type="predicted"/>
<dbReference type="AlphaFoldDB" id="A0A0C9VJL9"/>
<evidence type="ECO:0000259" key="6">
    <source>
        <dbReference type="PROSITE" id="PS51294"/>
    </source>
</evidence>
<evidence type="ECO:0000256" key="1">
    <source>
        <dbReference type="ARBA" id="ARBA00023015"/>
    </source>
</evidence>
<dbReference type="GO" id="GO:0001006">
    <property type="term" value="F:RNA polymerase III type 3 promoter sequence-specific DNA binding"/>
    <property type="evidence" value="ECO:0007669"/>
    <property type="project" value="TreeGrafter"/>
</dbReference>
<dbReference type="PROSITE" id="PS51294">
    <property type="entry name" value="HTH_MYB"/>
    <property type="match status" value="2"/>
</dbReference>
<dbReference type="PANTHER" id="PTHR46621:SF1">
    <property type="entry name" value="SNRNA-ACTIVATING PROTEIN COMPLEX SUBUNIT 4"/>
    <property type="match status" value="1"/>
</dbReference>
<accession>A0A0C9VJL9</accession>
<keyword evidence="8" id="KW-1185">Reference proteome</keyword>
<dbReference type="InterPro" id="IPR017930">
    <property type="entry name" value="Myb_dom"/>
</dbReference>
<dbReference type="GO" id="GO:0019185">
    <property type="term" value="C:snRNA-activating protein complex"/>
    <property type="evidence" value="ECO:0007669"/>
    <property type="project" value="TreeGrafter"/>
</dbReference>
<reference evidence="7 8" key="1">
    <citation type="submission" date="2014-06" db="EMBL/GenBank/DDBJ databases">
        <title>Evolutionary Origins and Diversification of the Mycorrhizal Mutualists.</title>
        <authorList>
            <consortium name="DOE Joint Genome Institute"/>
            <consortium name="Mycorrhizal Genomics Consortium"/>
            <person name="Kohler A."/>
            <person name="Kuo A."/>
            <person name="Nagy L.G."/>
            <person name="Floudas D."/>
            <person name="Copeland A."/>
            <person name="Barry K.W."/>
            <person name="Cichocki N."/>
            <person name="Veneault-Fourrey C."/>
            <person name="LaButti K."/>
            <person name="Lindquist E.A."/>
            <person name="Lipzen A."/>
            <person name="Lundell T."/>
            <person name="Morin E."/>
            <person name="Murat C."/>
            <person name="Riley R."/>
            <person name="Ohm R."/>
            <person name="Sun H."/>
            <person name="Tunlid A."/>
            <person name="Henrissat B."/>
            <person name="Grigoriev I.V."/>
            <person name="Hibbett D.S."/>
            <person name="Martin F."/>
        </authorList>
    </citation>
    <scope>NUCLEOTIDE SEQUENCE [LARGE SCALE GENOMIC DNA]</scope>
    <source>
        <strain evidence="7 8">SS14</strain>
    </source>
</reference>
<dbReference type="GO" id="GO:0042795">
    <property type="term" value="P:snRNA transcription by RNA polymerase II"/>
    <property type="evidence" value="ECO:0007669"/>
    <property type="project" value="TreeGrafter"/>
</dbReference>
<dbReference type="Pfam" id="PF13921">
    <property type="entry name" value="Myb_DNA-bind_6"/>
    <property type="match status" value="1"/>
</dbReference>
<dbReference type="GO" id="GO:0000978">
    <property type="term" value="F:RNA polymerase II cis-regulatory region sequence-specific DNA binding"/>
    <property type="evidence" value="ECO:0007669"/>
    <property type="project" value="TreeGrafter"/>
</dbReference>
<dbReference type="SUPFAM" id="SSF46689">
    <property type="entry name" value="Homeodomain-like"/>
    <property type="match status" value="1"/>
</dbReference>
<name>A0A0C9VJL9_SPHS4</name>
<evidence type="ECO:0000256" key="2">
    <source>
        <dbReference type="ARBA" id="ARBA00023125"/>
    </source>
</evidence>
<evidence type="ECO:0000256" key="4">
    <source>
        <dbReference type="ARBA" id="ARBA00023242"/>
    </source>
</evidence>
<dbReference type="Proteomes" id="UP000054279">
    <property type="component" value="Unassembled WGS sequence"/>
</dbReference>
<dbReference type="EMBL" id="KN837168">
    <property type="protein sequence ID" value="KIJ37601.1"/>
    <property type="molecule type" value="Genomic_DNA"/>
</dbReference>
<protein>
    <recommendedName>
        <fullName evidence="9">Homeodomain-like protein</fullName>
    </recommendedName>
</protein>
<dbReference type="SMART" id="SM00717">
    <property type="entry name" value="SANT"/>
    <property type="match status" value="2"/>
</dbReference>
<dbReference type="OrthoDB" id="2143914at2759"/>
<dbReference type="PROSITE" id="PS50090">
    <property type="entry name" value="MYB_LIKE"/>
    <property type="match status" value="2"/>
</dbReference>
<keyword evidence="4" id="KW-0539">Nucleus</keyword>
<dbReference type="HOGENOM" id="CLU_028567_26_4_1"/>
<evidence type="ECO:0000313" key="8">
    <source>
        <dbReference type="Proteomes" id="UP000054279"/>
    </source>
</evidence>
<dbReference type="GO" id="GO:0042796">
    <property type="term" value="P:snRNA transcription by RNA polymerase III"/>
    <property type="evidence" value="ECO:0007669"/>
    <property type="project" value="TreeGrafter"/>
</dbReference>
<evidence type="ECO:0000313" key="7">
    <source>
        <dbReference type="EMBL" id="KIJ37601.1"/>
    </source>
</evidence>
<evidence type="ECO:0000259" key="5">
    <source>
        <dbReference type="PROSITE" id="PS50090"/>
    </source>
</evidence>
<feature type="domain" description="Myb-like" evidence="5">
    <location>
        <begin position="45"/>
        <end position="89"/>
    </location>
</feature>
<dbReference type="Gene3D" id="1.10.10.60">
    <property type="entry name" value="Homeodomain-like"/>
    <property type="match status" value="2"/>
</dbReference>
<dbReference type="InterPro" id="IPR009057">
    <property type="entry name" value="Homeodomain-like_sf"/>
</dbReference>
<feature type="domain" description="Myb-like" evidence="5">
    <location>
        <begin position="1"/>
        <end position="44"/>
    </location>
</feature>
<keyword evidence="1" id="KW-0805">Transcription regulation</keyword>
<keyword evidence="3" id="KW-0804">Transcription</keyword>
<feature type="non-terminal residue" evidence="7">
    <location>
        <position position="1"/>
    </location>
</feature>
<organism evidence="7 8">
    <name type="scientific">Sphaerobolus stellatus (strain SS14)</name>
    <dbReference type="NCBI Taxonomy" id="990650"/>
    <lineage>
        <taxon>Eukaryota</taxon>
        <taxon>Fungi</taxon>
        <taxon>Dikarya</taxon>
        <taxon>Basidiomycota</taxon>
        <taxon>Agaricomycotina</taxon>
        <taxon>Agaricomycetes</taxon>
        <taxon>Phallomycetidae</taxon>
        <taxon>Geastrales</taxon>
        <taxon>Sphaerobolaceae</taxon>
        <taxon>Sphaerobolus</taxon>
    </lineage>
</organism>
<feature type="domain" description="HTH myb-type" evidence="6">
    <location>
        <begin position="1"/>
        <end position="48"/>
    </location>
</feature>
<dbReference type="InterPro" id="IPR051575">
    <property type="entry name" value="Myb-like_DNA-bd"/>
</dbReference>